<dbReference type="Proteomes" id="UP000299102">
    <property type="component" value="Unassembled WGS sequence"/>
</dbReference>
<sequence length="202" mass="22924">MFPQNGTPPSAVSLTNALAPKSWWLGRSPARRKRRRARGALARRRVERAGDKCEKRSAAGAPRRALGALHSVALISRMCRKFVTEICPRQSAFVPRPYRRVSAFSKRLKTLHKIRNIGPNNSRLYKNMLLSRCRASSSFSLSDGRVHDAGKMKRSHLTRERRTHPLLRRRGRVIARGPARARAPRRPPAQTYPYADYSHALA</sequence>
<accession>A0A4C1V236</accession>
<comment type="caution">
    <text evidence="2">The sequence shown here is derived from an EMBL/GenBank/DDBJ whole genome shotgun (WGS) entry which is preliminary data.</text>
</comment>
<feature type="region of interest" description="Disordered" evidence="1">
    <location>
        <begin position="172"/>
        <end position="202"/>
    </location>
</feature>
<dbReference type="EMBL" id="BGZK01000258">
    <property type="protein sequence ID" value="GBP32352.1"/>
    <property type="molecule type" value="Genomic_DNA"/>
</dbReference>
<protein>
    <submittedName>
        <fullName evidence="2">Uncharacterized protein</fullName>
    </submittedName>
</protein>
<gene>
    <name evidence="2" type="ORF">EVAR_25607_1</name>
</gene>
<dbReference type="AlphaFoldDB" id="A0A4C1V236"/>
<reference evidence="2 3" key="1">
    <citation type="journal article" date="2019" name="Commun. Biol.">
        <title>The bagworm genome reveals a unique fibroin gene that provides high tensile strength.</title>
        <authorList>
            <person name="Kono N."/>
            <person name="Nakamura H."/>
            <person name="Ohtoshi R."/>
            <person name="Tomita M."/>
            <person name="Numata K."/>
            <person name="Arakawa K."/>
        </authorList>
    </citation>
    <scope>NUCLEOTIDE SEQUENCE [LARGE SCALE GENOMIC DNA]</scope>
</reference>
<organism evidence="2 3">
    <name type="scientific">Eumeta variegata</name>
    <name type="common">Bagworm moth</name>
    <name type="synonym">Eumeta japonica</name>
    <dbReference type="NCBI Taxonomy" id="151549"/>
    <lineage>
        <taxon>Eukaryota</taxon>
        <taxon>Metazoa</taxon>
        <taxon>Ecdysozoa</taxon>
        <taxon>Arthropoda</taxon>
        <taxon>Hexapoda</taxon>
        <taxon>Insecta</taxon>
        <taxon>Pterygota</taxon>
        <taxon>Neoptera</taxon>
        <taxon>Endopterygota</taxon>
        <taxon>Lepidoptera</taxon>
        <taxon>Glossata</taxon>
        <taxon>Ditrysia</taxon>
        <taxon>Tineoidea</taxon>
        <taxon>Psychidae</taxon>
        <taxon>Oiketicinae</taxon>
        <taxon>Eumeta</taxon>
    </lineage>
</organism>
<name>A0A4C1V236_EUMVA</name>
<keyword evidence="3" id="KW-1185">Reference proteome</keyword>
<proteinExistence type="predicted"/>
<evidence type="ECO:0000313" key="3">
    <source>
        <dbReference type="Proteomes" id="UP000299102"/>
    </source>
</evidence>
<evidence type="ECO:0000313" key="2">
    <source>
        <dbReference type="EMBL" id="GBP32352.1"/>
    </source>
</evidence>
<evidence type="ECO:0000256" key="1">
    <source>
        <dbReference type="SAM" id="MobiDB-lite"/>
    </source>
</evidence>